<dbReference type="AlphaFoldDB" id="A0A3S8RWF8"/>
<reference evidence="1 2" key="1">
    <citation type="submission" date="2018-11" db="EMBL/GenBank/DDBJ databases">
        <title>Genome sequencing of Paenibacillus lentus DSM25539(T).</title>
        <authorList>
            <person name="Kook J.-K."/>
            <person name="Park S.-N."/>
            <person name="Lim Y.K."/>
        </authorList>
    </citation>
    <scope>NUCLEOTIDE SEQUENCE [LARGE SCALE GENOMIC DNA]</scope>
    <source>
        <strain evidence="1 2">DSM 25539</strain>
    </source>
</reference>
<name>A0A3S8RWF8_9BACL</name>
<proteinExistence type="predicted"/>
<dbReference type="RefSeq" id="WP_125083151.1">
    <property type="nucleotide sequence ID" value="NZ_CP034248.1"/>
</dbReference>
<dbReference type="KEGG" id="plen:EIM92_13890"/>
<organism evidence="1 2">
    <name type="scientific">Paenibacillus lentus</name>
    <dbReference type="NCBI Taxonomy" id="1338368"/>
    <lineage>
        <taxon>Bacteria</taxon>
        <taxon>Bacillati</taxon>
        <taxon>Bacillota</taxon>
        <taxon>Bacilli</taxon>
        <taxon>Bacillales</taxon>
        <taxon>Paenibacillaceae</taxon>
        <taxon>Paenibacillus</taxon>
    </lineage>
</organism>
<dbReference type="Proteomes" id="UP000273145">
    <property type="component" value="Chromosome"/>
</dbReference>
<keyword evidence="2" id="KW-1185">Reference proteome</keyword>
<evidence type="ECO:0008006" key="3">
    <source>
        <dbReference type="Google" id="ProtNLM"/>
    </source>
</evidence>
<accession>A0A3S8RWF8</accession>
<sequence length="153" mass="16131">MAIAPIVEFTQPNGTSQVNSLDFLTVDAGTVSNDFTILIWNNRGKSSDVSDMEHCTITTQDQNGGNTGELVTGRWIEVRVDSMNENSYTPIGGNNTKTIQAEGAGAGKISGAANNGTVDGAKANYAKVTLQANVPSLATAGNIDFLIRVAYQF</sequence>
<protein>
    <recommendedName>
        <fullName evidence="3">Spore coat protein U domain-containing protein</fullName>
    </recommendedName>
</protein>
<evidence type="ECO:0000313" key="1">
    <source>
        <dbReference type="EMBL" id="AZK47113.1"/>
    </source>
</evidence>
<dbReference type="EMBL" id="CP034248">
    <property type="protein sequence ID" value="AZK47113.1"/>
    <property type="molecule type" value="Genomic_DNA"/>
</dbReference>
<evidence type="ECO:0000313" key="2">
    <source>
        <dbReference type="Proteomes" id="UP000273145"/>
    </source>
</evidence>
<dbReference type="OrthoDB" id="2732048at2"/>
<gene>
    <name evidence="1" type="ORF">EIM92_13890</name>
</gene>